<keyword evidence="2" id="KW-1133">Transmembrane helix</keyword>
<evidence type="ECO:0000313" key="3">
    <source>
        <dbReference type="EMBL" id="MDQ0314313.1"/>
    </source>
</evidence>
<comment type="caution">
    <text evidence="3">The sequence shown here is derived from an EMBL/GenBank/DDBJ whole genome shotgun (WGS) entry which is preliminary data.</text>
</comment>
<sequence length="53" mass="6002">MSDPNLTHQDEDLPAAEYGEEERSDHHDFGNWPELLGVILTAIVCWLIFAFTG</sequence>
<evidence type="ECO:0000256" key="1">
    <source>
        <dbReference type="SAM" id="MobiDB-lite"/>
    </source>
</evidence>
<reference evidence="3" key="1">
    <citation type="submission" date="2023-07" db="EMBL/GenBank/DDBJ databases">
        <title>Genomic Encyclopedia of Type Strains, Phase IV (KMG-IV): sequencing the most valuable type-strain genomes for metagenomic binning, comparative biology and taxonomic classification.</title>
        <authorList>
            <person name="Goeker M."/>
        </authorList>
    </citation>
    <scope>NUCLEOTIDE SEQUENCE</scope>
    <source>
        <strain evidence="3">DSM 21202</strain>
    </source>
</reference>
<dbReference type="EMBL" id="JAUSUL010000001">
    <property type="protein sequence ID" value="MDQ0314313.1"/>
    <property type="molecule type" value="Genomic_DNA"/>
</dbReference>
<dbReference type="AlphaFoldDB" id="A0AAE3VLU7"/>
<accession>A0AAE3VLU7</accession>
<protein>
    <submittedName>
        <fullName evidence="3">Uncharacterized protein</fullName>
    </submittedName>
</protein>
<feature type="transmembrane region" description="Helical" evidence="2">
    <location>
        <begin position="35"/>
        <end position="52"/>
    </location>
</feature>
<proteinExistence type="predicted"/>
<keyword evidence="4" id="KW-1185">Reference proteome</keyword>
<evidence type="ECO:0000256" key="2">
    <source>
        <dbReference type="SAM" id="Phobius"/>
    </source>
</evidence>
<evidence type="ECO:0000313" key="4">
    <source>
        <dbReference type="Proteomes" id="UP001229244"/>
    </source>
</evidence>
<dbReference type="RefSeq" id="WP_306884086.1">
    <property type="nucleotide sequence ID" value="NZ_JAUSUL010000001.1"/>
</dbReference>
<name>A0AAE3VLU7_9HYPH</name>
<dbReference type="Proteomes" id="UP001229244">
    <property type="component" value="Unassembled WGS sequence"/>
</dbReference>
<keyword evidence="2" id="KW-0472">Membrane</keyword>
<feature type="region of interest" description="Disordered" evidence="1">
    <location>
        <begin position="1"/>
        <end position="26"/>
    </location>
</feature>
<gene>
    <name evidence="3" type="ORF">J2S73_000750</name>
</gene>
<organism evidence="3 4">
    <name type="scientific">Amorphus orientalis</name>
    <dbReference type="NCBI Taxonomy" id="649198"/>
    <lineage>
        <taxon>Bacteria</taxon>
        <taxon>Pseudomonadati</taxon>
        <taxon>Pseudomonadota</taxon>
        <taxon>Alphaproteobacteria</taxon>
        <taxon>Hyphomicrobiales</taxon>
        <taxon>Amorphaceae</taxon>
        <taxon>Amorphus</taxon>
    </lineage>
</organism>
<keyword evidence="2" id="KW-0812">Transmembrane</keyword>